<dbReference type="Pfam" id="PF07735">
    <property type="entry name" value="FBA_2"/>
    <property type="match status" value="1"/>
</dbReference>
<gene>
    <name evidence="2" type="ORF">CRE_26007</name>
</gene>
<dbReference type="InterPro" id="IPR053222">
    <property type="entry name" value="Zygotic_Embryogenesis-Asso"/>
</dbReference>
<evidence type="ECO:0000259" key="1">
    <source>
        <dbReference type="Pfam" id="PF07735"/>
    </source>
</evidence>
<feature type="domain" description="Sdz-33 F-box" evidence="1">
    <location>
        <begin position="45"/>
        <end position="106"/>
    </location>
</feature>
<dbReference type="Proteomes" id="UP000008281">
    <property type="component" value="Unassembled WGS sequence"/>
</dbReference>
<dbReference type="InParanoid" id="E3NSH2"/>
<dbReference type="HOGENOM" id="CLU_028840_1_0_1"/>
<dbReference type="AlphaFoldDB" id="E3NSH2"/>
<name>E3NSH2_CAERE</name>
<keyword evidence="3" id="KW-1185">Reference proteome</keyword>
<sequence length="177" mass="20586">MIKNVTCLTISDESTDIQSKRILNTFKNLNKLTLYGNPFEETCEVRKLFIQNFGKIRFSGIYSLDDMLLVNSEKAKFTHPISPNQFNQFVKHWIRGSNPRLQRMSLSIDETDSVSRDVLLKGIRCVDVAKKEQLEICRKHKIVSDDMVEIRRKDGTPAVIAVNERRHFLNVHFVVLY</sequence>
<proteinExistence type="predicted"/>
<organism evidence="3">
    <name type="scientific">Caenorhabditis remanei</name>
    <name type="common">Caenorhabditis vulgaris</name>
    <dbReference type="NCBI Taxonomy" id="31234"/>
    <lineage>
        <taxon>Eukaryota</taxon>
        <taxon>Metazoa</taxon>
        <taxon>Ecdysozoa</taxon>
        <taxon>Nematoda</taxon>
        <taxon>Chromadorea</taxon>
        <taxon>Rhabditida</taxon>
        <taxon>Rhabditina</taxon>
        <taxon>Rhabditomorpha</taxon>
        <taxon>Rhabditoidea</taxon>
        <taxon>Rhabditidae</taxon>
        <taxon>Peloderinae</taxon>
        <taxon>Caenorhabditis</taxon>
    </lineage>
</organism>
<reference evidence="2" key="1">
    <citation type="submission" date="2007-07" db="EMBL/GenBank/DDBJ databases">
        <title>PCAP assembly of the Caenorhabditis remanei genome.</title>
        <authorList>
            <consortium name="The Caenorhabditis remanei Sequencing Consortium"/>
            <person name="Wilson R.K."/>
        </authorList>
    </citation>
    <scope>NUCLEOTIDE SEQUENCE [LARGE SCALE GENOMIC DNA]</scope>
    <source>
        <strain evidence="2">PB4641</strain>
    </source>
</reference>
<dbReference type="PANTHER" id="PTHR22899:SF0">
    <property type="entry name" value="F-BOX ASSOCIATED DOMAIN-CONTAINING PROTEIN-RELATED"/>
    <property type="match status" value="1"/>
</dbReference>
<dbReference type="InterPro" id="IPR012885">
    <property type="entry name" value="F-box_Sdz-33"/>
</dbReference>
<dbReference type="OrthoDB" id="5832245at2759"/>
<protein>
    <recommendedName>
        <fullName evidence="1">Sdz-33 F-box domain-containing protein</fullName>
    </recommendedName>
</protein>
<accession>E3NSH2</accession>
<dbReference type="PANTHER" id="PTHR22899">
    <property type="entry name" value="CYCLIN-RELATED F-BOX FAMILY"/>
    <property type="match status" value="1"/>
</dbReference>
<evidence type="ECO:0000313" key="2">
    <source>
        <dbReference type="EMBL" id="EFO90199.1"/>
    </source>
</evidence>
<evidence type="ECO:0000313" key="3">
    <source>
        <dbReference type="Proteomes" id="UP000008281"/>
    </source>
</evidence>
<dbReference type="EMBL" id="DS269966">
    <property type="protein sequence ID" value="EFO90199.1"/>
    <property type="molecule type" value="Genomic_DNA"/>
</dbReference>